<evidence type="ECO:0000256" key="2">
    <source>
        <dbReference type="ARBA" id="ARBA00009477"/>
    </source>
</evidence>
<dbReference type="AlphaFoldDB" id="A0A919WJC9"/>
<feature type="domain" description="YknX-like barrel-sandwich hybrid" evidence="6">
    <location>
        <begin position="60"/>
        <end position="211"/>
    </location>
</feature>
<evidence type="ECO:0000259" key="8">
    <source>
        <dbReference type="Pfam" id="PF25990"/>
    </source>
</evidence>
<dbReference type="PANTHER" id="PTHR32347">
    <property type="entry name" value="EFFLUX SYSTEM COMPONENT YKNX-RELATED"/>
    <property type="match status" value="1"/>
</dbReference>
<reference evidence="9" key="1">
    <citation type="submission" date="2021-03" db="EMBL/GenBank/DDBJ databases">
        <title>Antimicrobial resistance genes in bacteria isolated from Japanese honey, and their potential for conferring macrolide and lincosamide resistance in the American foulbrood pathogen Paenibacillus larvae.</title>
        <authorList>
            <person name="Okamoto M."/>
            <person name="Kumagai M."/>
            <person name="Kanamori H."/>
            <person name="Takamatsu D."/>
        </authorList>
    </citation>
    <scope>NUCLEOTIDE SEQUENCE</scope>
    <source>
        <strain evidence="9">J27TS8</strain>
    </source>
</reference>
<dbReference type="Gene3D" id="2.40.420.20">
    <property type="match status" value="1"/>
</dbReference>
<keyword evidence="10" id="KW-1185">Reference proteome</keyword>
<dbReference type="Gene3D" id="2.40.50.100">
    <property type="match status" value="1"/>
</dbReference>
<dbReference type="InterPro" id="IPR058638">
    <property type="entry name" value="HH_YknX-like"/>
</dbReference>
<dbReference type="Pfam" id="PF25984">
    <property type="entry name" value="BSH_YknX"/>
    <property type="match status" value="1"/>
</dbReference>
<dbReference type="Proteomes" id="UP000682111">
    <property type="component" value="Unassembled WGS sequence"/>
</dbReference>
<dbReference type="NCBIfam" id="TIGR01730">
    <property type="entry name" value="RND_mfp"/>
    <property type="match status" value="1"/>
</dbReference>
<dbReference type="PANTHER" id="PTHR32347:SF14">
    <property type="entry name" value="EFFLUX SYSTEM COMPONENT YKNX-RELATED"/>
    <property type="match status" value="1"/>
</dbReference>
<comment type="caution">
    <text evidence="9">The sequence shown here is derived from an EMBL/GenBank/DDBJ whole genome shotgun (WGS) entry which is preliminary data.</text>
</comment>
<dbReference type="InterPro" id="IPR058636">
    <property type="entry name" value="Beta-barrel_YknX"/>
</dbReference>
<dbReference type="OrthoDB" id="85226at2"/>
<evidence type="ECO:0000313" key="10">
    <source>
        <dbReference type="Proteomes" id="UP000682111"/>
    </source>
</evidence>
<accession>A0A919WJC9</accession>
<evidence type="ECO:0000256" key="4">
    <source>
        <dbReference type="SAM" id="Coils"/>
    </source>
</evidence>
<feature type="domain" description="YknX-like alpha-helical hairpin" evidence="5">
    <location>
        <begin position="95"/>
        <end position="178"/>
    </location>
</feature>
<evidence type="ECO:0000259" key="5">
    <source>
        <dbReference type="Pfam" id="PF25982"/>
    </source>
</evidence>
<dbReference type="RefSeq" id="WP_137743640.1">
    <property type="nucleotide sequence ID" value="NZ_BORC01000004.1"/>
</dbReference>
<dbReference type="GO" id="GO:0016020">
    <property type="term" value="C:membrane"/>
    <property type="evidence" value="ECO:0007669"/>
    <property type="project" value="InterPro"/>
</dbReference>
<feature type="domain" description="YknX-like beta-barrel" evidence="8">
    <location>
        <begin position="216"/>
        <end position="297"/>
    </location>
</feature>
<dbReference type="GO" id="GO:0030313">
    <property type="term" value="C:cell envelope"/>
    <property type="evidence" value="ECO:0007669"/>
    <property type="project" value="UniProtKB-SubCell"/>
</dbReference>
<dbReference type="Pfam" id="PF25989">
    <property type="entry name" value="YknX_C"/>
    <property type="match status" value="1"/>
</dbReference>
<protein>
    <submittedName>
        <fullName evidence="9">Efflux system component YknX</fullName>
    </submittedName>
</protein>
<dbReference type="InterPro" id="IPR058637">
    <property type="entry name" value="YknX-like_C"/>
</dbReference>
<dbReference type="GO" id="GO:0022857">
    <property type="term" value="F:transmembrane transporter activity"/>
    <property type="evidence" value="ECO:0007669"/>
    <property type="project" value="InterPro"/>
</dbReference>
<dbReference type="InterPro" id="IPR058639">
    <property type="entry name" value="BSH_YknX-like"/>
</dbReference>
<evidence type="ECO:0000313" key="9">
    <source>
        <dbReference type="EMBL" id="GIN62777.1"/>
    </source>
</evidence>
<dbReference type="InterPro" id="IPR050465">
    <property type="entry name" value="UPF0194_transport"/>
</dbReference>
<evidence type="ECO:0000256" key="1">
    <source>
        <dbReference type="ARBA" id="ARBA00004196"/>
    </source>
</evidence>
<keyword evidence="3 4" id="KW-0175">Coiled coil</keyword>
<gene>
    <name evidence="9" type="primary">yknX</name>
    <name evidence="9" type="ORF">J27TS8_27700</name>
</gene>
<dbReference type="Gene3D" id="2.40.30.170">
    <property type="match status" value="1"/>
</dbReference>
<dbReference type="Pfam" id="PF25982">
    <property type="entry name" value="HH_YknX"/>
    <property type="match status" value="1"/>
</dbReference>
<feature type="domain" description="YknX-like C-terminal permuted SH3-like" evidence="7">
    <location>
        <begin position="305"/>
        <end position="372"/>
    </location>
</feature>
<sequence>MKKKIWIGIGVATLIILMVGVSVYRTAFAKPLAVEVMEVKQEKISSSLMVPGTLELQEEQLVFPSPELGQVEEILVEVGQQVKKGDVLVRFDDSQLSFEIEQNKISIETGYLRINQLQKQKEHLDSRKKELSEQVGKKEAEKQLAPEYDQIEMEIKLANLELKQTLLQKEALEEREKDFELTSLVEGIVLAVNEKTTELVTEVQMPLVQVGSLHSMIATGFLSEYDVLKVSKGQKVIVKSDVLPNEEWQGEVIDVASVPQSTGLGNPLENQAVQFPIIVQIDGGIELKPGFQLIMEIETEEKEGLVISSEAIIYENDKAFVYLVNDGIAHKQEVEIGITSGERMEIVEGLSDEDMIVLNPSDKVGDGMEVAVE</sequence>
<comment type="similarity">
    <text evidence="2">Belongs to the membrane fusion protein (MFP) (TC 8.A.1) family.</text>
</comment>
<name>A0A919WJC9_9BACI</name>
<dbReference type="Pfam" id="PF25990">
    <property type="entry name" value="Beta-barrel_YknX"/>
    <property type="match status" value="1"/>
</dbReference>
<evidence type="ECO:0000259" key="6">
    <source>
        <dbReference type="Pfam" id="PF25984"/>
    </source>
</evidence>
<evidence type="ECO:0000256" key="3">
    <source>
        <dbReference type="ARBA" id="ARBA00023054"/>
    </source>
</evidence>
<dbReference type="EMBL" id="BORC01000004">
    <property type="protein sequence ID" value="GIN62777.1"/>
    <property type="molecule type" value="Genomic_DNA"/>
</dbReference>
<feature type="coiled-coil region" evidence="4">
    <location>
        <begin position="114"/>
        <end position="182"/>
    </location>
</feature>
<evidence type="ECO:0000259" key="7">
    <source>
        <dbReference type="Pfam" id="PF25989"/>
    </source>
</evidence>
<dbReference type="InterPro" id="IPR006143">
    <property type="entry name" value="RND_pump_MFP"/>
</dbReference>
<proteinExistence type="inferred from homology"/>
<comment type="subcellular location">
    <subcellularLocation>
        <location evidence="1">Cell envelope</location>
    </subcellularLocation>
</comment>
<organism evidence="9 10">
    <name type="scientific">Robertmurraya siralis</name>
    <dbReference type="NCBI Taxonomy" id="77777"/>
    <lineage>
        <taxon>Bacteria</taxon>
        <taxon>Bacillati</taxon>
        <taxon>Bacillota</taxon>
        <taxon>Bacilli</taxon>
        <taxon>Bacillales</taxon>
        <taxon>Bacillaceae</taxon>
        <taxon>Robertmurraya</taxon>
    </lineage>
</organism>